<dbReference type="Pfam" id="PF21099">
    <property type="entry name" value="POLQ_helical"/>
    <property type="match status" value="1"/>
</dbReference>
<evidence type="ECO:0000313" key="9">
    <source>
        <dbReference type="Proteomes" id="UP000186817"/>
    </source>
</evidence>
<feature type="domain" description="Helicase ATP-binding" evidence="6">
    <location>
        <begin position="21"/>
        <end position="199"/>
    </location>
</feature>
<name>A0A1Q9DWW8_SYMMI</name>
<dbReference type="SMART" id="SM00487">
    <property type="entry name" value="DEXDc"/>
    <property type="match status" value="1"/>
</dbReference>
<evidence type="ECO:0000256" key="1">
    <source>
        <dbReference type="ARBA" id="ARBA00022741"/>
    </source>
</evidence>
<evidence type="ECO:0000256" key="4">
    <source>
        <dbReference type="ARBA" id="ARBA00022840"/>
    </source>
</evidence>
<evidence type="ECO:0000259" key="7">
    <source>
        <dbReference type="PROSITE" id="PS51194"/>
    </source>
</evidence>
<dbReference type="Proteomes" id="UP000186817">
    <property type="component" value="Unassembled WGS sequence"/>
</dbReference>
<dbReference type="InterPro" id="IPR046931">
    <property type="entry name" value="HTH_61"/>
</dbReference>
<dbReference type="PANTHER" id="PTHR47961">
    <property type="entry name" value="DNA POLYMERASE THETA, PUTATIVE (AFU_ORTHOLOGUE AFUA_1G05260)-RELATED"/>
    <property type="match status" value="1"/>
</dbReference>
<dbReference type="Gene3D" id="1.10.3380.20">
    <property type="match status" value="1"/>
</dbReference>
<evidence type="ECO:0000256" key="2">
    <source>
        <dbReference type="ARBA" id="ARBA00022801"/>
    </source>
</evidence>
<dbReference type="InterPro" id="IPR001650">
    <property type="entry name" value="Helicase_C-like"/>
</dbReference>
<dbReference type="Pfam" id="PF00271">
    <property type="entry name" value="Helicase_C"/>
    <property type="match status" value="1"/>
</dbReference>
<keyword evidence="1" id="KW-0547">Nucleotide-binding</keyword>
<dbReference type="GO" id="GO:0003676">
    <property type="term" value="F:nucleic acid binding"/>
    <property type="evidence" value="ECO:0007669"/>
    <property type="project" value="InterPro"/>
</dbReference>
<dbReference type="SUPFAM" id="SSF52540">
    <property type="entry name" value="P-loop containing nucleoside triphosphate hydrolases"/>
    <property type="match status" value="1"/>
</dbReference>
<dbReference type="SUPFAM" id="SSF158702">
    <property type="entry name" value="Sec63 N-terminal domain-like"/>
    <property type="match status" value="1"/>
</dbReference>
<dbReference type="InterPro" id="IPR011545">
    <property type="entry name" value="DEAD/DEAH_box_helicase_dom"/>
</dbReference>
<keyword evidence="9" id="KW-1185">Reference proteome</keyword>
<dbReference type="OMA" id="YCRDFRP"/>
<dbReference type="PANTHER" id="PTHR47961:SF6">
    <property type="entry name" value="DNA-DIRECTED DNA POLYMERASE"/>
    <property type="match status" value="1"/>
</dbReference>
<dbReference type="InterPro" id="IPR027417">
    <property type="entry name" value="P-loop_NTPase"/>
</dbReference>
<proteinExistence type="predicted"/>
<dbReference type="CDD" id="cd18795">
    <property type="entry name" value="SF2_C_Ski2"/>
    <property type="match status" value="1"/>
</dbReference>
<keyword evidence="2" id="KW-0378">Hydrolase</keyword>
<dbReference type="InterPro" id="IPR048960">
    <property type="entry name" value="POLQ-like_helical"/>
</dbReference>
<evidence type="ECO:0000256" key="5">
    <source>
        <dbReference type="ARBA" id="ARBA00048988"/>
    </source>
</evidence>
<accession>A0A1Q9DWW8</accession>
<dbReference type="GO" id="GO:0043138">
    <property type="term" value="F:3'-5' DNA helicase activity"/>
    <property type="evidence" value="ECO:0007669"/>
    <property type="project" value="UniProtKB-EC"/>
</dbReference>
<comment type="catalytic activity">
    <reaction evidence="5">
        <text>ATP + H2O = ADP + phosphate + H(+)</text>
        <dbReference type="Rhea" id="RHEA:13065"/>
        <dbReference type="ChEBI" id="CHEBI:15377"/>
        <dbReference type="ChEBI" id="CHEBI:15378"/>
        <dbReference type="ChEBI" id="CHEBI:30616"/>
        <dbReference type="ChEBI" id="CHEBI:43474"/>
        <dbReference type="ChEBI" id="CHEBI:456216"/>
        <dbReference type="EC" id="5.6.2.4"/>
    </reaction>
</comment>
<dbReference type="Pfam" id="PF20470">
    <property type="entry name" value="HTH_61"/>
    <property type="match status" value="1"/>
</dbReference>
<dbReference type="GO" id="GO:0005524">
    <property type="term" value="F:ATP binding"/>
    <property type="evidence" value="ECO:0007669"/>
    <property type="project" value="UniProtKB-KW"/>
</dbReference>
<reference evidence="8 9" key="1">
    <citation type="submission" date="2016-02" db="EMBL/GenBank/DDBJ databases">
        <title>Genome analysis of coral dinoflagellate symbionts highlights evolutionary adaptations to a symbiotic lifestyle.</title>
        <authorList>
            <person name="Aranda M."/>
            <person name="Li Y."/>
            <person name="Liew Y.J."/>
            <person name="Baumgarten S."/>
            <person name="Simakov O."/>
            <person name="Wilson M."/>
            <person name="Piel J."/>
            <person name="Ashoor H."/>
            <person name="Bougouffa S."/>
            <person name="Bajic V.B."/>
            <person name="Ryu T."/>
            <person name="Ravasi T."/>
            <person name="Bayer T."/>
            <person name="Micklem G."/>
            <person name="Kim H."/>
            <person name="Bhak J."/>
            <person name="Lajeunesse T.C."/>
            <person name="Voolstra C.R."/>
        </authorList>
    </citation>
    <scope>NUCLEOTIDE SEQUENCE [LARGE SCALE GENOMIC DNA]</scope>
    <source>
        <strain evidence="8 9">CCMP2467</strain>
    </source>
</reference>
<sequence>MPREKTTMQPSTLPKQAPGIRKVLVAGQSLVYVAPTSAGKSLVSEVLMLRQLLFHGRRALLILPFVSICVEKVSKLRQAFGACGLRVEGLYSASDGKWHAGADVAVCTIEKASALLNRLLEEDELLRDIGVIVVDEMHLLGEEYRGYLLELILVKARLSAAMAADAGGSAGLQIVGMSATLPNVRLLADWLGARLYVSEDRPVPLSLSVAMKGQVLHQGSSLQASRPLSRNNRDPDGLVPLVWECVSMQQSVLVFCATKDWCEKAAALLADEMPRLDQLEKENSGHTNAYQQGQGQRLQLVEELKQTHSGLCPILARTVLNGVAYHHAGLTTDERGLLEAAYRKGVLRCLCATSTLAAGVNLPARRVIIRSMKVGRDPLDAVRFRQMAGRAGRVGFDTEGECIVMARTMKEADEARALFAAQLQPLRSALGKERLVRAVLEVISLGLVRTVEELEVRFARKLFRCCEEWSSTCSSPAVMAVSASLLQDLRSALCSLKAQQLVEVDDPHGYPSIASSEPESQGTEVYSPQATIRSTPLGNGIVHSALKPEEALSVFSDLQRARKCLCLDNDLHLIFLATPAASVTIEPDWARYLSYYERLQSRDRAVSDAVGVSHHFLLKQSMGHRGPLPGSSGDWRQDRERVTALHRRFWAALALRELAAENPPARVACAFAASRGSLQALQGIAATYCGMVRQLCERVHWNDMAALFDCLMPRLNFGAATEALPLCRIPGVHCARARALLQVGLSKVEEVAQSPVSMVESALKKLCQLDPCEPSAAHHQEAVIREAAARIIQGAQQQINAELQRMQDETEEARARFFRKGPGWTQSSA</sequence>
<evidence type="ECO:0000259" key="6">
    <source>
        <dbReference type="PROSITE" id="PS51192"/>
    </source>
</evidence>
<comment type="caution">
    <text evidence="8">The sequence shown here is derived from an EMBL/GenBank/DDBJ whole genome shotgun (WGS) entry which is preliminary data.</text>
</comment>
<organism evidence="8 9">
    <name type="scientific">Symbiodinium microadriaticum</name>
    <name type="common">Dinoflagellate</name>
    <name type="synonym">Zooxanthella microadriatica</name>
    <dbReference type="NCBI Taxonomy" id="2951"/>
    <lineage>
        <taxon>Eukaryota</taxon>
        <taxon>Sar</taxon>
        <taxon>Alveolata</taxon>
        <taxon>Dinophyceae</taxon>
        <taxon>Suessiales</taxon>
        <taxon>Symbiodiniaceae</taxon>
        <taxon>Symbiodinium</taxon>
    </lineage>
</organism>
<gene>
    <name evidence="8" type="primary">POLQ</name>
    <name evidence="8" type="ORF">AK812_SmicGene17731</name>
</gene>
<keyword evidence="3" id="KW-0347">Helicase</keyword>
<evidence type="ECO:0000313" key="8">
    <source>
        <dbReference type="EMBL" id="OLP99673.1"/>
    </source>
</evidence>
<keyword evidence="4" id="KW-0067">ATP-binding</keyword>
<dbReference type="AlphaFoldDB" id="A0A1Q9DWW8"/>
<dbReference type="OrthoDB" id="2320933at2759"/>
<dbReference type="GO" id="GO:0016787">
    <property type="term" value="F:hydrolase activity"/>
    <property type="evidence" value="ECO:0007669"/>
    <property type="project" value="UniProtKB-KW"/>
</dbReference>
<protein>
    <submittedName>
        <fullName evidence="8">DNA polymerase theta</fullName>
    </submittedName>
</protein>
<dbReference type="InterPro" id="IPR050474">
    <property type="entry name" value="Hel308_SKI2-like"/>
</dbReference>
<dbReference type="Pfam" id="PF00270">
    <property type="entry name" value="DEAD"/>
    <property type="match status" value="1"/>
</dbReference>
<dbReference type="PROSITE" id="PS51192">
    <property type="entry name" value="HELICASE_ATP_BIND_1"/>
    <property type="match status" value="1"/>
</dbReference>
<dbReference type="Gene3D" id="3.40.50.300">
    <property type="entry name" value="P-loop containing nucleotide triphosphate hydrolases"/>
    <property type="match status" value="2"/>
</dbReference>
<evidence type="ECO:0000256" key="3">
    <source>
        <dbReference type="ARBA" id="ARBA00022806"/>
    </source>
</evidence>
<dbReference type="InterPro" id="IPR014001">
    <property type="entry name" value="Helicase_ATP-bd"/>
</dbReference>
<dbReference type="EMBL" id="LSRX01000353">
    <property type="protein sequence ID" value="OLP99673.1"/>
    <property type="molecule type" value="Genomic_DNA"/>
</dbReference>
<dbReference type="PROSITE" id="PS51194">
    <property type="entry name" value="HELICASE_CTER"/>
    <property type="match status" value="1"/>
</dbReference>
<feature type="domain" description="Helicase C-terminal" evidence="7">
    <location>
        <begin position="237"/>
        <end position="443"/>
    </location>
</feature>
<dbReference type="SMART" id="SM00490">
    <property type="entry name" value="HELICc"/>
    <property type="match status" value="1"/>
</dbReference>